<evidence type="ECO:0000313" key="4">
    <source>
        <dbReference type="Proteomes" id="UP000268084"/>
    </source>
</evidence>
<feature type="region of interest" description="Disordered" evidence="1">
    <location>
        <begin position="1"/>
        <end position="20"/>
    </location>
</feature>
<sequence length="286" mass="30569">MRIDLHSHSSSSDGTETPAELMASAGRAGLDVIGITDHDTTSGWDAAEQALPTGMALMRGTEFSTEIAQPNGRPASIHLLGYLFDPSNPTIVQEHIRLRQERMDRGLRIVEKMVRDGIDISAEQVLEIASGAPVGRPHIGRALKQAGLVESVHEAFATYLRGDGPYYVHKADTDLETAIAMIAAAGGVSVIAHPRSREAAAVLGREKLRSLAAQGLDGIEVFHPDHDEAARTELAALAEELDLIPTGSSDFHGTNKTLRLGQDLTPEKSLQRIVSASSGVVPLLQK</sequence>
<dbReference type="Gene3D" id="1.10.150.650">
    <property type="match status" value="1"/>
</dbReference>
<dbReference type="Proteomes" id="UP000268084">
    <property type="component" value="Chromosome"/>
</dbReference>
<dbReference type="PANTHER" id="PTHR42924:SF3">
    <property type="entry name" value="POLYMERASE_HISTIDINOL PHOSPHATASE N-TERMINAL DOMAIN-CONTAINING PROTEIN"/>
    <property type="match status" value="1"/>
</dbReference>
<dbReference type="AlphaFoldDB" id="A0A3G8ZLB9"/>
<dbReference type="GO" id="GO:0035312">
    <property type="term" value="F:5'-3' DNA exonuclease activity"/>
    <property type="evidence" value="ECO:0007669"/>
    <property type="project" value="TreeGrafter"/>
</dbReference>
<gene>
    <name evidence="3" type="ORF">EH165_08190</name>
</gene>
<dbReference type="InterPro" id="IPR003141">
    <property type="entry name" value="Pol/His_phosphatase_N"/>
</dbReference>
<dbReference type="SUPFAM" id="SSF89550">
    <property type="entry name" value="PHP domain-like"/>
    <property type="match status" value="1"/>
</dbReference>
<dbReference type="Pfam" id="PF02811">
    <property type="entry name" value="PHP"/>
    <property type="match status" value="1"/>
</dbReference>
<evidence type="ECO:0000256" key="1">
    <source>
        <dbReference type="SAM" id="MobiDB-lite"/>
    </source>
</evidence>
<dbReference type="PANTHER" id="PTHR42924">
    <property type="entry name" value="EXONUCLEASE"/>
    <property type="match status" value="1"/>
</dbReference>
<dbReference type="EMBL" id="CP034170">
    <property type="protein sequence ID" value="AZI58122.1"/>
    <property type="molecule type" value="Genomic_DNA"/>
</dbReference>
<keyword evidence="4" id="KW-1185">Reference proteome</keyword>
<dbReference type="InterPro" id="IPR052018">
    <property type="entry name" value="PHP_domain"/>
</dbReference>
<dbReference type="Gene3D" id="3.20.20.140">
    <property type="entry name" value="Metal-dependent hydrolases"/>
    <property type="match status" value="1"/>
</dbReference>
<dbReference type="CDD" id="cd07438">
    <property type="entry name" value="PHP_HisPPase_AMP"/>
    <property type="match status" value="1"/>
</dbReference>
<dbReference type="OrthoDB" id="9804333at2"/>
<feature type="domain" description="Polymerase/histidinol phosphatase N-terminal" evidence="2">
    <location>
        <begin position="3"/>
        <end position="67"/>
    </location>
</feature>
<evidence type="ECO:0000313" key="3">
    <source>
        <dbReference type="EMBL" id="AZI58122.1"/>
    </source>
</evidence>
<organism evidence="3 4">
    <name type="scientific">Nakamurella antarctica</name>
    <dbReference type="NCBI Taxonomy" id="1902245"/>
    <lineage>
        <taxon>Bacteria</taxon>
        <taxon>Bacillati</taxon>
        <taxon>Actinomycetota</taxon>
        <taxon>Actinomycetes</taxon>
        <taxon>Nakamurellales</taxon>
        <taxon>Nakamurellaceae</taxon>
        <taxon>Nakamurella</taxon>
    </lineage>
</organism>
<dbReference type="RefSeq" id="WP_124799032.1">
    <property type="nucleotide sequence ID" value="NZ_CP034170.1"/>
</dbReference>
<evidence type="ECO:0000259" key="2">
    <source>
        <dbReference type="SMART" id="SM00481"/>
    </source>
</evidence>
<reference evidence="3 4" key="1">
    <citation type="submission" date="2018-11" db="EMBL/GenBank/DDBJ databases">
        <authorList>
            <person name="Da X."/>
        </authorList>
    </citation>
    <scope>NUCLEOTIDE SEQUENCE [LARGE SCALE GENOMIC DNA]</scope>
    <source>
        <strain evidence="3 4">S14-144</strain>
    </source>
</reference>
<proteinExistence type="predicted"/>
<dbReference type="SMART" id="SM00481">
    <property type="entry name" value="POLIIIAc"/>
    <property type="match status" value="1"/>
</dbReference>
<dbReference type="InterPro" id="IPR004013">
    <property type="entry name" value="PHP_dom"/>
</dbReference>
<accession>A0A3G8ZLB9</accession>
<dbReference type="KEGG" id="nak:EH165_08190"/>
<reference evidence="3 4" key="2">
    <citation type="submission" date="2018-12" db="EMBL/GenBank/DDBJ databases">
        <title>Nakamurella antarcticus sp. nov., isolated from Antarctica South Shetland Islands soil.</title>
        <authorList>
            <person name="Peng F."/>
        </authorList>
    </citation>
    <scope>NUCLEOTIDE SEQUENCE [LARGE SCALE GENOMIC DNA]</scope>
    <source>
        <strain evidence="3 4">S14-144</strain>
    </source>
</reference>
<dbReference type="GO" id="GO:0004534">
    <property type="term" value="F:5'-3' RNA exonuclease activity"/>
    <property type="evidence" value="ECO:0007669"/>
    <property type="project" value="TreeGrafter"/>
</dbReference>
<name>A0A3G8ZLB9_9ACTN</name>
<protein>
    <submittedName>
        <fullName evidence="3">PHP domain-containing protein</fullName>
    </submittedName>
</protein>
<dbReference type="InterPro" id="IPR016195">
    <property type="entry name" value="Pol/histidinol_Pase-like"/>
</dbReference>